<protein>
    <recommendedName>
        <fullName evidence="8">Protein nucleotidyltransferase YdiU</fullName>
        <ecNumber evidence="8">2.7.7.-</ecNumber>
    </recommendedName>
    <alternativeName>
        <fullName evidence="8">Protein adenylyltransferase YdiU</fullName>
        <ecNumber evidence="8">2.7.7.108</ecNumber>
    </alternativeName>
    <alternativeName>
        <fullName evidence="8">Protein uridylyltransferase YdiU</fullName>
        <ecNumber evidence="8">2.7.7.-</ecNumber>
    </alternativeName>
</protein>
<feature type="binding site" evidence="8">
    <location>
        <position position="133"/>
    </location>
    <ligand>
        <name>ATP</name>
        <dbReference type="ChEBI" id="CHEBI:30616"/>
    </ligand>
</feature>
<feature type="binding site" evidence="8">
    <location>
        <position position="101"/>
    </location>
    <ligand>
        <name>ATP</name>
        <dbReference type="ChEBI" id="CHEBI:30616"/>
    </ligand>
</feature>
<evidence type="ECO:0000313" key="9">
    <source>
        <dbReference type="EMBL" id="MFC5462883.1"/>
    </source>
</evidence>
<keyword evidence="5 8" id="KW-0547">Nucleotide-binding</keyword>
<comment type="similarity">
    <text evidence="1 8">Belongs to the SELO family.</text>
</comment>
<keyword evidence="6 8" id="KW-0067">ATP-binding</keyword>
<evidence type="ECO:0000256" key="1">
    <source>
        <dbReference type="ARBA" id="ARBA00009747"/>
    </source>
</evidence>
<evidence type="ECO:0000256" key="6">
    <source>
        <dbReference type="ARBA" id="ARBA00022840"/>
    </source>
</evidence>
<comment type="catalytic activity">
    <reaction evidence="8">
        <text>L-seryl-[protein] + ATP = 3-O-(5'-adenylyl)-L-seryl-[protein] + diphosphate</text>
        <dbReference type="Rhea" id="RHEA:58120"/>
        <dbReference type="Rhea" id="RHEA-COMP:9863"/>
        <dbReference type="Rhea" id="RHEA-COMP:15073"/>
        <dbReference type="ChEBI" id="CHEBI:29999"/>
        <dbReference type="ChEBI" id="CHEBI:30616"/>
        <dbReference type="ChEBI" id="CHEBI:33019"/>
        <dbReference type="ChEBI" id="CHEBI:142516"/>
        <dbReference type="EC" id="2.7.7.108"/>
    </reaction>
</comment>
<evidence type="ECO:0000313" key="10">
    <source>
        <dbReference type="Proteomes" id="UP001596050"/>
    </source>
</evidence>
<dbReference type="PANTHER" id="PTHR32057">
    <property type="entry name" value="PROTEIN ADENYLYLTRANSFERASE SELO, MITOCHONDRIAL"/>
    <property type="match status" value="1"/>
</dbReference>
<organism evidence="9 10">
    <name type="scientific">Massilia niabensis</name>
    <dbReference type="NCBI Taxonomy" id="544910"/>
    <lineage>
        <taxon>Bacteria</taxon>
        <taxon>Pseudomonadati</taxon>
        <taxon>Pseudomonadota</taxon>
        <taxon>Betaproteobacteria</taxon>
        <taxon>Burkholderiales</taxon>
        <taxon>Oxalobacteraceae</taxon>
        <taxon>Telluria group</taxon>
        <taxon>Massilia</taxon>
    </lineage>
</organism>
<evidence type="ECO:0000256" key="4">
    <source>
        <dbReference type="ARBA" id="ARBA00022723"/>
    </source>
</evidence>
<feature type="binding site" evidence="8">
    <location>
        <position position="183"/>
    </location>
    <ligand>
        <name>ATP</name>
        <dbReference type="ChEBI" id="CHEBI:30616"/>
    </ligand>
</feature>
<dbReference type="RefSeq" id="WP_379786370.1">
    <property type="nucleotide sequence ID" value="NZ_JBHSMU010000019.1"/>
</dbReference>
<keyword evidence="8" id="KW-0464">Manganese</keyword>
<comment type="catalytic activity">
    <reaction evidence="8">
        <text>L-tyrosyl-[protein] + UTP = O-(5'-uridylyl)-L-tyrosyl-[protein] + diphosphate</text>
        <dbReference type="Rhea" id="RHEA:83887"/>
        <dbReference type="Rhea" id="RHEA-COMP:10136"/>
        <dbReference type="Rhea" id="RHEA-COMP:20238"/>
        <dbReference type="ChEBI" id="CHEBI:33019"/>
        <dbReference type="ChEBI" id="CHEBI:46398"/>
        <dbReference type="ChEBI" id="CHEBI:46858"/>
        <dbReference type="ChEBI" id="CHEBI:90602"/>
    </reaction>
</comment>
<dbReference type="EMBL" id="JBHSMU010000019">
    <property type="protein sequence ID" value="MFC5462883.1"/>
    <property type="molecule type" value="Genomic_DNA"/>
</dbReference>
<evidence type="ECO:0000256" key="8">
    <source>
        <dbReference type="HAMAP-Rule" id="MF_00692"/>
    </source>
</evidence>
<evidence type="ECO:0000256" key="2">
    <source>
        <dbReference type="ARBA" id="ARBA00022679"/>
    </source>
</evidence>
<dbReference type="EC" id="2.7.7.-" evidence="8"/>
<keyword evidence="2 8" id="KW-0808">Transferase</keyword>
<comment type="catalytic activity">
    <reaction evidence="8">
        <text>L-tyrosyl-[protein] + ATP = O-(5'-adenylyl)-L-tyrosyl-[protein] + diphosphate</text>
        <dbReference type="Rhea" id="RHEA:54288"/>
        <dbReference type="Rhea" id="RHEA-COMP:10136"/>
        <dbReference type="Rhea" id="RHEA-COMP:13846"/>
        <dbReference type="ChEBI" id="CHEBI:30616"/>
        <dbReference type="ChEBI" id="CHEBI:33019"/>
        <dbReference type="ChEBI" id="CHEBI:46858"/>
        <dbReference type="ChEBI" id="CHEBI:83624"/>
        <dbReference type="EC" id="2.7.7.108"/>
    </reaction>
</comment>
<dbReference type="NCBIfam" id="NF000658">
    <property type="entry name" value="PRK00029.1"/>
    <property type="match status" value="1"/>
</dbReference>
<feature type="binding site" evidence="8">
    <location>
        <position position="260"/>
    </location>
    <ligand>
        <name>Mg(2+)</name>
        <dbReference type="ChEBI" id="CHEBI:18420"/>
    </ligand>
</feature>
<feature type="binding site" evidence="8">
    <location>
        <position position="269"/>
    </location>
    <ligand>
        <name>ATP</name>
        <dbReference type="ChEBI" id="CHEBI:30616"/>
    </ligand>
</feature>
<dbReference type="PANTHER" id="PTHR32057:SF14">
    <property type="entry name" value="PROTEIN ADENYLYLTRANSFERASE SELO, MITOCHONDRIAL"/>
    <property type="match status" value="1"/>
</dbReference>
<keyword evidence="10" id="KW-1185">Reference proteome</keyword>
<dbReference type="Proteomes" id="UP001596050">
    <property type="component" value="Unassembled WGS sequence"/>
</dbReference>
<comment type="cofactor">
    <cofactor evidence="8">
        <name>Mg(2+)</name>
        <dbReference type="ChEBI" id="CHEBI:18420"/>
    </cofactor>
    <cofactor evidence="8">
        <name>Mn(2+)</name>
        <dbReference type="ChEBI" id="CHEBI:29035"/>
    </cofactor>
</comment>
<feature type="binding site" evidence="8">
    <location>
        <position position="269"/>
    </location>
    <ligand>
        <name>Mg(2+)</name>
        <dbReference type="ChEBI" id="CHEBI:18420"/>
    </ligand>
</feature>
<feature type="binding site" evidence="8">
    <location>
        <position position="120"/>
    </location>
    <ligand>
        <name>ATP</name>
        <dbReference type="ChEBI" id="CHEBI:30616"/>
    </ligand>
</feature>
<comment type="catalytic activity">
    <reaction evidence="8">
        <text>L-seryl-[protein] + UTP = O-(5'-uridylyl)-L-seryl-[protein] + diphosphate</text>
        <dbReference type="Rhea" id="RHEA:64604"/>
        <dbReference type="Rhea" id="RHEA-COMP:9863"/>
        <dbReference type="Rhea" id="RHEA-COMP:16635"/>
        <dbReference type="ChEBI" id="CHEBI:29999"/>
        <dbReference type="ChEBI" id="CHEBI:33019"/>
        <dbReference type="ChEBI" id="CHEBI:46398"/>
        <dbReference type="ChEBI" id="CHEBI:156051"/>
    </reaction>
</comment>
<comment type="catalytic activity">
    <reaction evidence="8">
        <text>L-histidyl-[protein] + UTP = N(tele)-(5'-uridylyl)-L-histidyl-[protein] + diphosphate</text>
        <dbReference type="Rhea" id="RHEA:83891"/>
        <dbReference type="Rhea" id="RHEA-COMP:9745"/>
        <dbReference type="Rhea" id="RHEA-COMP:20239"/>
        <dbReference type="ChEBI" id="CHEBI:29979"/>
        <dbReference type="ChEBI" id="CHEBI:33019"/>
        <dbReference type="ChEBI" id="CHEBI:46398"/>
        <dbReference type="ChEBI" id="CHEBI:233474"/>
    </reaction>
</comment>
<feature type="binding site" evidence="8">
    <location>
        <position position="98"/>
    </location>
    <ligand>
        <name>ATP</name>
        <dbReference type="ChEBI" id="CHEBI:30616"/>
    </ligand>
</feature>
<feature type="binding site" evidence="8">
    <location>
        <position position="190"/>
    </location>
    <ligand>
        <name>ATP</name>
        <dbReference type="ChEBI" id="CHEBI:30616"/>
    </ligand>
</feature>
<feature type="binding site" evidence="8">
    <location>
        <position position="132"/>
    </location>
    <ligand>
        <name>ATP</name>
        <dbReference type="ChEBI" id="CHEBI:30616"/>
    </ligand>
</feature>
<evidence type="ECO:0000256" key="3">
    <source>
        <dbReference type="ARBA" id="ARBA00022695"/>
    </source>
</evidence>
<dbReference type="InterPro" id="IPR003846">
    <property type="entry name" value="SelO"/>
</dbReference>
<evidence type="ECO:0000256" key="5">
    <source>
        <dbReference type="ARBA" id="ARBA00022741"/>
    </source>
</evidence>
<name>A0ABW0LAF4_9BURK</name>
<reference evidence="10" key="1">
    <citation type="journal article" date="2019" name="Int. J. Syst. Evol. Microbiol.">
        <title>The Global Catalogue of Microorganisms (GCM) 10K type strain sequencing project: providing services to taxonomists for standard genome sequencing and annotation.</title>
        <authorList>
            <consortium name="The Broad Institute Genomics Platform"/>
            <consortium name="The Broad Institute Genome Sequencing Center for Infectious Disease"/>
            <person name="Wu L."/>
            <person name="Ma J."/>
        </authorList>
    </citation>
    <scope>NUCLEOTIDE SEQUENCE [LARGE SCALE GENOMIC DNA]</scope>
    <source>
        <strain evidence="10">KACC 12649</strain>
    </source>
</reference>
<evidence type="ECO:0000256" key="7">
    <source>
        <dbReference type="ARBA" id="ARBA00022842"/>
    </source>
</evidence>
<sequence>MPVSPPGAAITPDELTFGSGFAALPPAFYTRLMPTPLPAPYFVASSSRAAALVGIDPQALEQEDFVAVFTGNRVPDGAQPLAAVYSGHQFGVWAGQLGDGRAILLGDLDGPAGRMELQLKGAGKTPYSRMGDGRAVLRSSIREFLCSEAMAALGIPTTRALVITGSNQRVMRETIETASVVTRMAPSFVRFGSFEHWHSRDREEELRVLADYVIDTFYPDLRSAANPYKELLAEVTRRTARMIAGWQSVGFMHGVMNTDNMSILGLTLDYGPFGFMEAFDVNHICNHTDQGGRYSYANQVAVGHWNCYALGNALLPLIDSVDAAQEALDVYMPEFERKLDELLHAKLGLATVEEGDRALIDGLFTIMQASHVDFTLLFRRLGDLQREVPGADTATIDAPLRDLFIDRAAFDEWAVRYRARLVREAASDEARRTAMNGVNPKYVLRNYLAQQVIEQAHNGDYSGVRELLAVLEQPFDEHPAHEAWAALPPDWAAHLEVSCSS</sequence>
<comment type="catalytic activity">
    <reaction evidence="8">
        <text>L-threonyl-[protein] + ATP = 3-O-(5'-adenylyl)-L-threonyl-[protein] + diphosphate</text>
        <dbReference type="Rhea" id="RHEA:54292"/>
        <dbReference type="Rhea" id="RHEA-COMP:11060"/>
        <dbReference type="Rhea" id="RHEA-COMP:13847"/>
        <dbReference type="ChEBI" id="CHEBI:30013"/>
        <dbReference type="ChEBI" id="CHEBI:30616"/>
        <dbReference type="ChEBI" id="CHEBI:33019"/>
        <dbReference type="ChEBI" id="CHEBI:138113"/>
        <dbReference type="EC" id="2.7.7.108"/>
    </reaction>
</comment>
<comment type="caution">
    <text evidence="9">The sequence shown here is derived from an EMBL/GenBank/DDBJ whole genome shotgun (WGS) entry which is preliminary data.</text>
</comment>
<dbReference type="EC" id="2.7.7.108" evidence="8"/>
<dbReference type="HAMAP" id="MF_00692">
    <property type="entry name" value="SelO"/>
    <property type="match status" value="1"/>
</dbReference>
<dbReference type="Pfam" id="PF02696">
    <property type="entry name" value="SelO"/>
    <property type="match status" value="1"/>
</dbReference>
<keyword evidence="3 8" id="KW-0548">Nucleotidyltransferase</keyword>
<comment type="function">
    <text evidence="8">Nucleotidyltransferase involved in the post-translational modification of proteins. It can catalyze the addition of adenosine monophosphate (AMP) or uridine monophosphate (UMP) to a protein, resulting in modifications known as AMPylation and UMPylation.</text>
</comment>
<gene>
    <name evidence="8" type="primary">ydiU</name>
    <name evidence="8" type="synonym">selO</name>
    <name evidence="9" type="ORF">ACFPN5_24015</name>
</gene>
<proteinExistence type="inferred from homology"/>
<keyword evidence="7 8" id="KW-0460">Magnesium</keyword>
<feature type="binding site" evidence="8">
    <location>
        <position position="100"/>
    </location>
    <ligand>
        <name>ATP</name>
        <dbReference type="ChEBI" id="CHEBI:30616"/>
    </ligand>
</feature>
<feature type="active site" description="Proton acceptor" evidence="8">
    <location>
        <position position="259"/>
    </location>
</feature>
<keyword evidence="4 8" id="KW-0479">Metal-binding</keyword>
<accession>A0ABW0LAF4</accession>